<proteinExistence type="predicted"/>
<evidence type="ECO:0000313" key="2">
    <source>
        <dbReference type="Proteomes" id="UP000011518"/>
    </source>
</evidence>
<dbReference type="Proteomes" id="UP000011518">
    <property type="component" value="Unassembled WGS sequence"/>
</dbReference>
<dbReference type="GO" id="GO:0004177">
    <property type="term" value="F:aminopeptidase activity"/>
    <property type="evidence" value="ECO:0007669"/>
    <property type="project" value="UniProtKB-KW"/>
</dbReference>
<keyword evidence="1" id="KW-0645">Protease</keyword>
<dbReference type="InParanoid" id="L9JDG3"/>
<sequence length="192" mass="20576">MPARAMGPPSSSGFYVSRTVALGLAALVGGPPRAEVLGPLSPGPRAAAVGHVPVDDVWFTLDTQYLVLELGEALRPRSRYELRLSFSGQLYQDTREGPFLNVYTDQGERRTVVFFRRSLPSPALRTGVCCGQVEAGRDLQAPTWGLLGKPPWAPAGVAGPRGRQSRERAEPALQAGRSVLLQASVRAAWASV</sequence>
<dbReference type="STRING" id="246437.L9JDG3"/>
<dbReference type="EMBL" id="KB321054">
    <property type="protein sequence ID" value="ELW48408.1"/>
    <property type="molecule type" value="Genomic_DNA"/>
</dbReference>
<reference evidence="2" key="2">
    <citation type="journal article" date="2013" name="Nat. Commun.">
        <title>Genome of the Chinese tree shrew.</title>
        <authorList>
            <person name="Fan Y."/>
            <person name="Huang Z.Y."/>
            <person name="Cao C.C."/>
            <person name="Chen C.S."/>
            <person name="Chen Y.X."/>
            <person name="Fan D.D."/>
            <person name="He J."/>
            <person name="Hou H.L."/>
            <person name="Hu L."/>
            <person name="Hu X.T."/>
            <person name="Jiang X.T."/>
            <person name="Lai R."/>
            <person name="Lang Y.S."/>
            <person name="Liang B."/>
            <person name="Liao S.G."/>
            <person name="Mu D."/>
            <person name="Ma Y.Y."/>
            <person name="Niu Y.Y."/>
            <person name="Sun X.Q."/>
            <person name="Xia J.Q."/>
            <person name="Xiao J."/>
            <person name="Xiong Z.Q."/>
            <person name="Xu L."/>
            <person name="Yang L."/>
            <person name="Zhang Y."/>
            <person name="Zhao W."/>
            <person name="Zhao X.D."/>
            <person name="Zheng Y.T."/>
            <person name="Zhou J.M."/>
            <person name="Zhu Y.B."/>
            <person name="Zhang G.J."/>
            <person name="Wang J."/>
            <person name="Yao Y.G."/>
        </authorList>
    </citation>
    <scope>NUCLEOTIDE SEQUENCE [LARGE SCALE GENOMIC DNA]</scope>
</reference>
<protein>
    <submittedName>
        <fullName evidence="1">Aminopeptidase Q</fullName>
    </submittedName>
</protein>
<keyword evidence="1" id="KW-0031">Aminopeptidase</keyword>
<dbReference type="InterPro" id="IPR042097">
    <property type="entry name" value="Aminopeptidase_N-like_N_sf"/>
</dbReference>
<gene>
    <name evidence="1" type="ORF">TREES_T100021834</name>
</gene>
<dbReference type="AlphaFoldDB" id="L9JDG3"/>
<keyword evidence="2" id="KW-1185">Reference proteome</keyword>
<keyword evidence="1" id="KW-0378">Hydrolase</keyword>
<dbReference type="Gene3D" id="2.60.40.1730">
    <property type="entry name" value="tricorn interacting facor f3 domain"/>
    <property type="match status" value="1"/>
</dbReference>
<organism evidence="1 2">
    <name type="scientific">Tupaia chinensis</name>
    <name type="common">Chinese tree shrew</name>
    <name type="synonym">Tupaia belangeri chinensis</name>
    <dbReference type="NCBI Taxonomy" id="246437"/>
    <lineage>
        <taxon>Eukaryota</taxon>
        <taxon>Metazoa</taxon>
        <taxon>Chordata</taxon>
        <taxon>Craniata</taxon>
        <taxon>Vertebrata</taxon>
        <taxon>Euteleostomi</taxon>
        <taxon>Mammalia</taxon>
        <taxon>Eutheria</taxon>
        <taxon>Euarchontoglires</taxon>
        <taxon>Scandentia</taxon>
        <taxon>Tupaiidae</taxon>
        <taxon>Tupaia</taxon>
    </lineage>
</organism>
<evidence type="ECO:0000313" key="1">
    <source>
        <dbReference type="EMBL" id="ELW48408.1"/>
    </source>
</evidence>
<name>L9JDG3_TUPCH</name>
<accession>L9JDG3</accession>
<reference evidence="2" key="1">
    <citation type="submission" date="2012-07" db="EMBL/GenBank/DDBJ databases">
        <title>Genome of the Chinese tree shrew, a rising model animal genetically related to primates.</title>
        <authorList>
            <person name="Zhang G."/>
            <person name="Fan Y."/>
            <person name="Yao Y."/>
            <person name="Huang Z."/>
        </authorList>
    </citation>
    <scope>NUCLEOTIDE SEQUENCE [LARGE SCALE GENOMIC DNA]</scope>
</reference>